<dbReference type="EMBL" id="LAZR01029526">
    <property type="protein sequence ID" value="KKL59322.1"/>
    <property type="molecule type" value="Genomic_DNA"/>
</dbReference>
<dbReference type="PROSITE" id="PS51257">
    <property type="entry name" value="PROKAR_LIPOPROTEIN"/>
    <property type="match status" value="1"/>
</dbReference>
<evidence type="ECO:0000313" key="1">
    <source>
        <dbReference type="EMBL" id="KKL59322.1"/>
    </source>
</evidence>
<organism evidence="1">
    <name type="scientific">marine sediment metagenome</name>
    <dbReference type="NCBI Taxonomy" id="412755"/>
    <lineage>
        <taxon>unclassified sequences</taxon>
        <taxon>metagenomes</taxon>
        <taxon>ecological metagenomes</taxon>
    </lineage>
</organism>
<dbReference type="AlphaFoldDB" id="A0A0F9G7W4"/>
<name>A0A0F9G7W4_9ZZZZ</name>
<proteinExistence type="predicted"/>
<reference evidence="1" key="1">
    <citation type="journal article" date="2015" name="Nature">
        <title>Complex archaea that bridge the gap between prokaryotes and eukaryotes.</title>
        <authorList>
            <person name="Spang A."/>
            <person name="Saw J.H."/>
            <person name="Jorgensen S.L."/>
            <person name="Zaremba-Niedzwiedzka K."/>
            <person name="Martijn J."/>
            <person name="Lind A.E."/>
            <person name="van Eijk R."/>
            <person name="Schleper C."/>
            <person name="Guy L."/>
            <person name="Ettema T.J."/>
        </authorList>
    </citation>
    <scope>NUCLEOTIDE SEQUENCE</scope>
</reference>
<gene>
    <name evidence="1" type="ORF">LCGC14_2216530</name>
</gene>
<feature type="non-terminal residue" evidence="1">
    <location>
        <position position="131"/>
    </location>
</feature>
<comment type="caution">
    <text evidence="1">The sequence shown here is derived from an EMBL/GenBank/DDBJ whole genome shotgun (WGS) entry which is preliminary data.</text>
</comment>
<evidence type="ECO:0008006" key="2">
    <source>
        <dbReference type="Google" id="ProtNLM"/>
    </source>
</evidence>
<accession>A0A0F9G7W4</accession>
<sequence>MNLKKKKEERKRSLYFLLLILSLLLIGCTPNPIIIERNITINRTINNTIYITNTTIEPCNVTEPEINTTIYDRDYVLSLIRQLKHYEKVQDKFVNQSSCMNDLNRTEAKLEKRELELCDNWNSLWPEFPIS</sequence>
<protein>
    <recommendedName>
        <fullName evidence="2">Lipoprotein</fullName>
    </recommendedName>
</protein>